<reference evidence="2" key="1">
    <citation type="journal article" date="2022" name="Mol. Ecol. Resour.">
        <title>The genomes of chicory, endive, great burdock and yacon provide insights into Asteraceae palaeo-polyploidization history and plant inulin production.</title>
        <authorList>
            <person name="Fan W."/>
            <person name="Wang S."/>
            <person name="Wang H."/>
            <person name="Wang A."/>
            <person name="Jiang F."/>
            <person name="Liu H."/>
            <person name="Zhao H."/>
            <person name="Xu D."/>
            <person name="Zhang Y."/>
        </authorList>
    </citation>
    <scope>NUCLEOTIDE SEQUENCE [LARGE SCALE GENOMIC DNA]</scope>
    <source>
        <strain evidence="2">cv. Punajuju</strain>
    </source>
</reference>
<protein>
    <submittedName>
        <fullName evidence="1">Uncharacterized protein</fullName>
    </submittedName>
</protein>
<proteinExistence type="predicted"/>
<accession>A0ACB9CX88</accession>
<name>A0ACB9CX88_CICIN</name>
<keyword evidence="2" id="KW-1185">Reference proteome</keyword>
<sequence>MAVGGGSIGGIGGGGVGGGGDGGGSGSSGGVGGGVVGGGGSGEVVVVAELVELAAMVVDIDMAVAAAVVMATNMLDTRFVVTTNIWTLDLSSLTCIVSFII</sequence>
<evidence type="ECO:0000313" key="2">
    <source>
        <dbReference type="Proteomes" id="UP001055811"/>
    </source>
</evidence>
<reference evidence="1 2" key="2">
    <citation type="journal article" date="2022" name="Mol. Ecol. Resour.">
        <title>The genomes of chicory, endive, great burdock and yacon provide insights into Asteraceae paleo-polyploidization history and plant inulin production.</title>
        <authorList>
            <person name="Fan W."/>
            <person name="Wang S."/>
            <person name="Wang H."/>
            <person name="Wang A."/>
            <person name="Jiang F."/>
            <person name="Liu H."/>
            <person name="Zhao H."/>
            <person name="Xu D."/>
            <person name="Zhang Y."/>
        </authorList>
    </citation>
    <scope>NUCLEOTIDE SEQUENCE [LARGE SCALE GENOMIC DNA]</scope>
    <source>
        <strain evidence="2">cv. Punajuju</strain>
        <tissue evidence="1">Leaves</tissue>
    </source>
</reference>
<dbReference type="Proteomes" id="UP001055811">
    <property type="component" value="Linkage Group LG05"/>
</dbReference>
<dbReference type="EMBL" id="CM042013">
    <property type="protein sequence ID" value="KAI3738783.1"/>
    <property type="molecule type" value="Genomic_DNA"/>
</dbReference>
<organism evidence="1 2">
    <name type="scientific">Cichorium intybus</name>
    <name type="common">Chicory</name>
    <dbReference type="NCBI Taxonomy" id="13427"/>
    <lineage>
        <taxon>Eukaryota</taxon>
        <taxon>Viridiplantae</taxon>
        <taxon>Streptophyta</taxon>
        <taxon>Embryophyta</taxon>
        <taxon>Tracheophyta</taxon>
        <taxon>Spermatophyta</taxon>
        <taxon>Magnoliopsida</taxon>
        <taxon>eudicotyledons</taxon>
        <taxon>Gunneridae</taxon>
        <taxon>Pentapetalae</taxon>
        <taxon>asterids</taxon>
        <taxon>campanulids</taxon>
        <taxon>Asterales</taxon>
        <taxon>Asteraceae</taxon>
        <taxon>Cichorioideae</taxon>
        <taxon>Cichorieae</taxon>
        <taxon>Cichoriinae</taxon>
        <taxon>Cichorium</taxon>
    </lineage>
</organism>
<evidence type="ECO:0000313" key="1">
    <source>
        <dbReference type="EMBL" id="KAI3738783.1"/>
    </source>
</evidence>
<gene>
    <name evidence="1" type="ORF">L2E82_28938</name>
</gene>
<comment type="caution">
    <text evidence="1">The sequence shown here is derived from an EMBL/GenBank/DDBJ whole genome shotgun (WGS) entry which is preliminary data.</text>
</comment>